<dbReference type="EMBL" id="WXEX01000006">
    <property type="protein sequence ID" value="MZP43226.1"/>
    <property type="molecule type" value="Genomic_DNA"/>
</dbReference>
<dbReference type="SUPFAM" id="SSF53822">
    <property type="entry name" value="Periplasmic binding protein-like I"/>
    <property type="match status" value="1"/>
</dbReference>
<keyword evidence="9" id="KW-1185">Reference proteome</keyword>
<accession>A0A845LK41</accession>
<dbReference type="PANTHER" id="PTHR34296:SF2">
    <property type="entry name" value="ABC TRANSPORTER GUANOSINE-BINDING PROTEIN NUPN"/>
    <property type="match status" value="1"/>
</dbReference>
<evidence type="ECO:0000256" key="4">
    <source>
        <dbReference type="ARBA" id="ARBA00022729"/>
    </source>
</evidence>
<evidence type="ECO:0000256" key="1">
    <source>
        <dbReference type="ARBA" id="ARBA00004193"/>
    </source>
</evidence>
<dbReference type="PANTHER" id="PTHR34296">
    <property type="entry name" value="TRANSCRIPTIONAL ACTIVATOR PROTEIN MED"/>
    <property type="match status" value="1"/>
</dbReference>
<evidence type="ECO:0000256" key="6">
    <source>
        <dbReference type="ARBA" id="ARBA00023288"/>
    </source>
</evidence>
<dbReference type="AlphaFoldDB" id="A0A845LK41"/>
<comment type="subcellular location">
    <subcellularLocation>
        <location evidence="1">Cell membrane</location>
        <topology evidence="1">Lipid-anchor</topology>
    </subcellularLocation>
</comment>
<evidence type="ECO:0000256" key="2">
    <source>
        <dbReference type="ARBA" id="ARBA00008610"/>
    </source>
</evidence>
<dbReference type="OrthoDB" id="9769871at2"/>
<dbReference type="InterPro" id="IPR050957">
    <property type="entry name" value="BMP_lipoprotein"/>
</dbReference>
<keyword evidence="5" id="KW-0472">Membrane</keyword>
<gene>
    <name evidence="8" type="ORF">GTO89_09265</name>
</gene>
<evidence type="ECO:0000259" key="7">
    <source>
        <dbReference type="Pfam" id="PF02608"/>
    </source>
</evidence>
<protein>
    <submittedName>
        <fullName evidence="8">BMP family ABC transporter substrate-binding protein</fullName>
    </submittedName>
</protein>
<keyword evidence="3" id="KW-1003">Cell membrane</keyword>
<dbReference type="Pfam" id="PF02608">
    <property type="entry name" value="Bmp"/>
    <property type="match status" value="1"/>
</dbReference>
<keyword evidence="4" id="KW-0732">Signal</keyword>
<dbReference type="GO" id="GO:0005886">
    <property type="term" value="C:plasma membrane"/>
    <property type="evidence" value="ECO:0007669"/>
    <property type="project" value="UniProtKB-SubCell"/>
</dbReference>
<feature type="domain" description="ABC transporter substrate-binding protein PnrA-like" evidence="7">
    <location>
        <begin position="35"/>
        <end position="323"/>
    </location>
</feature>
<evidence type="ECO:0000256" key="5">
    <source>
        <dbReference type="ARBA" id="ARBA00023136"/>
    </source>
</evidence>
<dbReference type="CDD" id="cd06354">
    <property type="entry name" value="PBP1_PrnA-like"/>
    <property type="match status" value="1"/>
</dbReference>
<keyword evidence="6" id="KW-0449">Lipoprotein</keyword>
<dbReference type="InterPro" id="IPR003760">
    <property type="entry name" value="PnrA-like"/>
</dbReference>
<proteinExistence type="inferred from homology"/>
<dbReference type="Proteomes" id="UP000471031">
    <property type="component" value="Unassembled WGS sequence"/>
</dbReference>
<name>A0A845LK41_HELGE</name>
<evidence type="ECO:0000256" key="3">
    <source>
        <dbReference type="ARBA" id="ARBA00022475"/>
    </source>
</evidence>
<sequence length="345" mass="37871">MANRYRVAALLLATLLLLLPVGCSVATREAPPLRVVLLYDQGGPGDCCFNDMAREGVKRAAKEFGRRIDTKTFQVSSYGDNRELLLELQGQSRVDLVIAVSYDFTRSVQLVAPRYPETHFVVIDGYLPGLSPEGNVTCVTFREQEGSYLVGAIAALLTKTGSIGFIGAVKNPVIERFEAGYQAGAWRIDPEVKVLSNTIGMDSSAYLNPRRAKELSEWQYNAGVDIIYHAAGASGIGVMEAARDRNRWMIGVDADQSLTAPEGMQPYILTSMLKRVDVAVFESIRMAVQGAIHGGNILLGLREDAVGYAENEFNRERMAPIRERIESIRAEIIEGKIKAPGWLGE</sequence>
<comment type="caution">
    <text evidence="8">The sequence shown here is derived from an EMBL/GenBank/DDBJ whole genome shotgun (WGS) entry which is preliminary data.</text>
</comment>
<evidence type="ECO:0000313" key="8">
    <source>
        <dbReference type="EMBL" id="MZP43226.1"/>
    </source>
</evidence>
<reference evidence="8 9" key="1">
    <citation type="submission" date="2020-01" db="EMBL/GenBank/DDBJ databases">
        <title>Whole genome sequence of Heliobacterium gestii DSM 11169.</title>
        <authorList>
            <person name="Kyndt J.A."/>
            <person name="Meyer T.E."/>
        </authorList>
    </citation>
    <scope>NUCLEOTIDE SEQUENCE [LARGE SCALE GENOMIC DNA]</scope>
    <source>
        <strain evidence="8 9">DSM 11169</strain>
    </source>
</reference>
<dbReference type="RefSeq" id="WP_161261785.1">
    <property type="nucleotide sequence ID" value="NZ_JAFBDC010000005.1"/>
</dbReference>
<dbReference type="InterPro" id="IPR028082">
    <property type="entry name" value="Peripla_BP_I"/>
</dbReference>
<organism evidence="8 9">
    <name type="scientific">Heliomicrobium gestii</name>
    <name type="common">Heliobacterium gestii</name>
    <dbReference type="NCBI Taxonomy" id="2699"/>
    <lineage>
        <taxon>Bacteria</taxon>
        <taxon>Bacillati</taxon>
        <taxon>Bacillota</taxon>
        <taxon>Clostridia</taxon>
        <taxon>Eubacteriales</taxon>
        <taxon>Heliobacteriaceae</taxon>
        <taxon>Heliomicrobium</taxon>
    </lineage>
</organism>
<comment type="similarity">
    <text evidence="2">Belongs to the BMP lipoprotein family.</text>
</comment>
<dbReference type="Gene3D" id="3.40.50.2300">
    <property type="match status" value="2"/>
</dbReference>
<evidence type="ECO:0000313" key="9">
    <source>
        <dbReference type="Proteomes" id="UP000471031"/>
    </source>
</evidence>